<dbReference type="PIRSF" id="PIRSF000808">
    <property type="entry name" value="GalT"/>
    <property type="match status" value="1"/>
</dbReference>
<keyword evidence="7 15" id="KW-0548">Nucleotidyltransferase</keyword>
<evidence type="ECO:0000256" key="10">
    <source>
        <dbReference type="ARBA" id="ARBA00023144"/>
    </source>
</evidence>
<evidence type="ECO:0000259" key="17">
    <source>
        <dbReference type="Pfam" id="PF02744"/>
    </source>
</evidence>
<organism evidence="18 19">
    <name type="scientific">Citroniella saccharovorans</name>
    <dbReference type="NCBI Taxonomy" id="2053367"/>
    <lineage>
        <taxon>Bacteria</taxon>
        <taxon>Bacillati</taxon>
        <taxon>Bacillota</taxon>
        <taxon>Tissierellia</taxon>
        <taxon>Tissierellales</taxon>
        <taxon>Peptoniphilaceae</taxon>
        <taxon>Citroniella</taxon>
    </lineage>
</organism>
<evidence type="ECO:0000256" key="12">
    <source>
        <dbReference type="NCBIfam" id="TIGR00209"/>
    </source>
</evidence>
<evidence type="ECO:0000256" key="4">
    <source>
        <dbReference type="ARBA" id="ARBA00012384"/>
    </source>
</evidence>
<dbReference type="InterPro" id="IPR036265">
    <property type="entry name" value="HIT-like_sf"/>
</dbReference>
<dbReference type="EMBL" id="JAYKOT010000001">
    <property type="protein sequence ID" value="MEB3428647.1"/>
    <property type="molecule type" value="Genomic_DNA"/>
</dbReference>
<feature type="binding site" evidence="14">
    <location>
        <position position="34"/>
    </location>
    <ligand>
        <name>Zn(2+)</name>
        <dbReference type="ChEBI" id="CHEBI:29105"/>
    </ligand>
</feature>
<dbReference type="Proteomes" id="UP001357733">
    <property type="component" value="Unassembled WGS sequence"/>
</dbReference>
<feature type="active site" description="Tele-UMP-histidine intermediate" evidence="13">
    <location>
        <position position="140"/>
    </location>
</feature>
<evidence type="ECO:0000256" key="1">
    <source>
        <dbReference type="ARBA" id="ARBA00001107"/>
    </source>
</evidence>
<proteinExistence type="inferred from homology"/>
<dbReference type="Gene3D" id="3.30.428.10">
    <property type="entry name" value="HIT-like"/>
    <property type="match status" value="2"/>
</dbReference>
<evidence type="ECO:0000256" key="13">
    <source>
        <dbReference type="PIRSR" id="PIRSR000808-1"/>
    </source>
</evidence>
<comment type="catalytic activity">
    <reaction evidence="1 15">
        <text>alpha-D-galactose 1-phosphate + UDP-alpha-D-glucose = alpha-D-glucose 1-phosphate + UDP-alpha-D-galactose</text>
        <dbReference type="Rhea" id="RHEA:13989"/>
        <dbReference type="ChEBI" id="CHEBI:58336"/>
        <dbReference type="ChEBI" id="CHEBI:58601"/>
        <dbReference type="ChEBI" id="CHEBI:58885"/>
        <dbReference type="ChEBI" id="CHEBI:66914"/>
        <dbReference type="EC" id="2.7.7.12"/>
    </reaction>
</comment>
<evidence type="ECO:0000259" key="16">
    <source>
        <dbReference type="Pfam" id="PF01087"/>
    </source>
</evidence>
<keyword evidence="8 14" id="KW-0479">Metal-binding</keyword>
<keyword evidence="6 15" id="KW-0808">Transferase</keyword>
<comment type="pathway">
    <text evidence="2 15">Carbohydrate metabolism; galactose metabolism.</text>
</comment>
<evidence type="ECO:0000313" key="18">
    <source>
        <dbReference type="EMBL" id="MEB3428647.1"/>
    </source>
</evidence>
<dbReference type="InterPro" id="IPR019779">
    <property type="entry name" value="GalP_UDPtransf1_His-AS"/>
</dbReference>
<evidence type="ECO:0000256" key="14">
    <source>
        <dbReference type="PIRSR" id="PIRSR000808-3"/>
    </source>
</evidence>
<evidence type="ECO:0000256" key="11">
    <source>
        <dbReference type="ARBA" id="ARBA00023277"/>
    </source>
</evidence>
<evidence type="ECO:0000256" key="7">
    <source>
        <dbReference type="ARBA" id="ARBA00022695"/>
    </source>
</evidence>
<comment type="similarity">
    <text evidence="3 15">Belongs to the galactose-1-phosphate uridylyltransferase type 1 family.</text>
</comment>
<keyword evidence="19" id="KW-1185">Reference proteome</keyword>
<dbReference type="InterPro" id="IPR005849">
    <property type="entry name" value="GalP_Utransf_N"/>
</dbReference>
<keyword evidence="11 15" id="KW-0119">Carbohydrate metabolism</keyword>
<feature type="binding site" evidence="14">
    <location>
        <position position="87"/>
    </location>
    <ligand>
        <name>Zn(2+)</name>
        <dbReference type="ChEBI" id="CHEBI:29105"/>
    </ligand>
</feature>
<accession>A0AAW9MVW3</accession>
<dbReference type="Pfam" id="PF01087">
    <property type="entry name" value="GalP_UDP_transf"/>
    <property type="match status" value="1"/>
</dbReference>
<dbReference type="PROSITE" id="PS00117">
    <property type="entry name" value="GAL_P_UDP_TRANSF_I"/>
    <property type="match status" value="1"/>
</dbReference>
<evidence type="ECO:0000256" key="2">
    <source>
        <dbReference type="ARBA" id="ARBA00004947"/>
    </source>
</evidence>
<evidence type="ECO:0000313" key="19">
    <source>
        <dbReference type="Proteomes" id="UP001357733"/>
    </source>
</evidence>
<evidence type="ECO:0000256" key="5">
    <source>
        <dbReference type="ARBA" id="ARBA00016340"/>
    </source>
</evidence>
<evidence type="ECO:0000256" key="15">
    <source>
        <dbReference type="RuleBase" id="RU000506"/>
    </source>
</evidence>
<dbReference type="Pfam" id="PF02744">
    <property type="entry name" value="GalP_UDP_tr_C"/>
    <property type="match status" value="1"/>
</dbReference>
<evidence type="ECO:0000256" key="8">
    <source>
        <dbReference type="ARBA" id="ARBA00022723"/>
    </source>
</evidence>
<dbReference type="SUPFAM" id="SSF54197">
    <property type="entry name" value="HIT-like"/>
    <property type="match status" value="2"/>
</dbReference>
<dbReference type="GO" id="GO:0008108">
    <property type="term" value="F:UDP-glucose:hexose-1-phosphate uridylyltransferase activity"/>
    <property type="evidence" value="ECO:0007669"/>
    <property type="project" value="UniProtKB-UniRule"/>
</dbReference>
<keyword evidence="9 14" id="KW-0862">Zinc</keyword>
<sequence>MAELRYNPLLDDYTMINSNRNKRPDMPSGYCAFCPQYKNVEPYDVLLYPNDFPILSTEHILENKRDGLYHNKEAYGYCDVVLYTPDHNGKLYDLSDDHLLKLVDLWINRFLEIKKDKKIKYFFPFENRGKEVGTTMPHPHGQIYSYSFMPLKIKEELNNAQKYFYESGNNLYDEILKEELRDGKRIIYKNNTFTAFIPYFAGYPFETYVFNSKSLASFEDFDDDIKKDFVDLLKNLVKIMDSSFSREFPYMMGIFNKPINSEAYADADDFFRFHLKFAPVLRSENSIKYNASSETLAGAFGNPLSPEKAIEFLRK</sequence>
<keyword evidence="10 15" id="KW-0299">Galactose metabolism</keyword>
<comment type="caution">
    <text evidence="18">The sequence shown here is derived from an EMBL/GenBank/DDBJ whole genome shotgun (WGS) entry which is preliminary data.</text>
</comment>
<dbReference type="AlphaFoldDB" id="A0AAW9MVW3"/>
<dbReference type="GO" id="GO:0033499">
    <property type="term" value="P:galactose catabolic process via UDP-galactose, Leloir pathway"/>
    <property type="evidence" value="ECO:0007669"/>
    <property type="project" value="TreeGrafter"/>
</dbReference>
<reference evidence="18 19" key="1">
    <citation type="submission" date="2024-01" db="EMBL/GenBank/DDBJ databases">
        <title>Complete genome sequence of Citroniella saccharovorans strain M6.X9, isolated from human fecal sample.</title>
        <authorList>
            <person name="Cheng G."/>
            <person name="Westerholm M."/>
            <person name="Schnurer A."/>
        </authorList>
    </citation>
    <scope>NUCLEOTIDE SEQUENCE [LARGE SCALE GENOMIC DNA]</scope>
    <source>
        <strain evidence="18 19">DSM 29873</strain>
    </source>
</reference>
<dbReference type="GO" id="GO:0005737">
    <property type="term" value="C:cytoplasm"/>
    <property type="evidence" value="ECO:0007669"/>
    <property type="project" value="TreeGrafter"/>
</dbReference>
<feature type="binding site" evidence="14">
    <location>
        <position position="31"/>
    </location>
    <ligand>
        <name>Zn(2+)</name>
        <dbReference type="ChEBI" id="CHEBI:29105"/>
    </ligand>
</feature>
<name>A0AAW9MVW3_9FIRM</name>
<dbReference type="InterPro" id="IPR001937">
    <property type="entry name" value="GalP_UDPtransf1"/>
</dbReference>
<protein>
    <recommendedName>
        <fullName evidence="5 12">Galactose-1-phosphate uridylyltransferase</fullName>
        <ecNumber evidence="4 12">2.7.7.12</ecNumber>
    </recommendedName>
</protein>
<feature type="domain" description="Galactose-1-phosphate uridyl transferase N-terminal" evidence="16">
    <location>
        <begin position="43"/>
        <end position="150"/>
    </location>
</feature>
<comment type="cofactor">
    <cofactor evidence="14">
        <name>Zn(2+)</name>
        <dbReference type="ChEBI" id="CHEBI:29105"/>
    </cofactor>
    <text evidence="14">Binds 1 zinc ion per subunit.</text>
</comment>
<evidence type="ECO:0000256" key="6">
    <source>
        <dbReference type="ARBA" id="ARBA00022679"/>
    </source>
</evidence>
<dbReference type="EC" id="2.7.7.12" evidence="4 12"/>
<evidence type="ECO:0000256" key="3">
    <source>
        <dbReference type="ARBA" id="ARBA00010951"/>
    </source>
</evidence>
<dbReference type="PANTHER" id="PTHR11943">
    <property type="entry name" value="GALACTOSE-1-PHOSPHATE URIDYLYLTRANSFERASE"/>
    <property type="match status" value="1"/>
</dbReference>
<dbReference type="InterPro" id="IPR005850">
    <property type="entry name" value="GalP_Utransf_C"/>
</dbReference>
<dbReference type="RefSeq" id="WP_324618684.1">
    <property type="nucleotide sequence ID" value="NZ_JAYKOT010000001.1"/>
</dbReference>
<gene>
    <name evidence="18" type="primary">galT</name>
    <name evidence="18" type="ORF">VLK81_01170</name>
</gene>
<dbReference type="GO" id="GO:0008270">
    <property type="term" value="F:zinc ion binding"/>
    <property type="evidence" value="ECO:0007669"/>
    <property type="project" value="InterPro"/>
</dbReference>
<dbReference type="NCBIfam" id="TIGR00209">
    <property type="entry name" value="galT_1"/>
    <property type="match status" value="1"/>
</dbReference>
<feature type="domain" description="Galactose-1-phosphate uridyl transferase C-terminal" evidence="17">
    <location>
        <begin position="157"/>
        <end position="310"/>
    </location>
</feature>
<feature type="binding site" evidence="14">
    <location>
        <position position="138"/>
    </location>
    <ligand>
        <name>Zn(2+)</name>
        <dbReference type="ChEBI" id="CHEBI:29105"/>
    </ligand>
</feature>
<dbReference type="PANTHER" id="PTHR11943:SF1">
    <property type="entry name" value="GALACTOSE-1-PHOSPHATE URIDYLYLTRANSFERASE"/>
    <property type="match status" value="1"/>
</dbReference>
<evidence type="ECO:0000256" key="9">
    <source>
        <dbReference type="ARBA" id="ARBA00022833"/>
    </source>
</evidence>